<evidence type="ECO:0000313" key="2">
    <source>
        <dbReference type="EMBL" id="MBS4105028.1"/>
    </source>
</evidence>
<dbReference type="Proteomes" id="UP000676853">
    <property type="component" value="Unassembled WGS sequence"/>
</dbReference>
<feature type="non-terminal residue" evidence="2">
    <location>
        <position position="85"/>
    </location>
</feature>
<sequence length="85" mass="9196">LCEAAICYTGDILNSARPKYDLKYYTNLAQELERAGAHIIAVKDMAGLLKPAAAKVLFKALREETGLPIHFHTHDTSGIAAATVL</sequence>
<dbReference type="PANTHER" id="PTHR43778">
    <property type="entry name" value="PYRUVATE CARBOXYLASE"/>
    <property type="match status" value="1"/>
</dbReference>
<feature type="non-terminal residue" evidence="2">
    <location>
        <position position="1"/>
    </location>
</feature>
<proteinExistence type="predicted"/>
<feature type="domain" description="Pyruvate carboxyltransferase" evidence="1">
    <location>
        <begin position="1"/>
        <end position="85"/>
    </location>
</feature>
<dbReference type="Gene3D" id="3.20.20.70">
    <property type="entry name" value="Aldolase class I"/>
    <property type="match status" value="1"/>
</dbReference>
<evidence type="ECO:0000259" key="1">
    <source>
        <dbReference type="PROSITE" id="PS50991"/>
    </source>
</evidence>
<dbReference type="InterPro" id="IPR013785">
    <property type="entry name" value="Aldolase_TIM"/>
</dbReference>
<reference evidence="2 3" key="1">
    <citation type="submission" date="2021-04" db="EMBL/GenBank/DDBJ databases">
        <title>Whole genome sequence analysis of a thiophenic sulfur metabolizing bacteria.</title>
        <authorList>
            <person name="Akhtar N."/>
            <person name="Akram J."/>
            <person name="Aslam A."/>
        </authorList>
    </citation>
    <scope>NUCLEOTIDE SEQUENCE [LARGE SCALE GENOMIC DNA]</scope>
    <source>
        <strain evidence="2 3">3OW</strain>
    </source>
</reference>
<gene>
    <name evidence="2" type="ORF">KFZ73_27810</name>
</gene>
<protein>
    <recommendedName>
        <fullName evidence="1">Pyruvate carboxyltransferase domain-containing protein</fullName>
    </recommendedName>
</protein>
<evidence type="ECO:0000313" key="3">
    <source>
        <dbReference type="Proteomes" id="UP000676853"/>
    </source>
</evidence>
<comment type="caution">
    <text evidence="2">The sequence shown here is derived from an EMBL/GenBank/DDBJ whole genome shotgun (WGS) entry which is preliminary data.</text>
</comment>
<dbReference type="Pfam" id="PF00682">
    <property type="entry name" value="HMGL-like"/>
    <property type="match status" value="1"/>
</dbReference>
<name>A0ABS5NL67_TSUPA</name>
<keyword evidence="3" id="KW-1185">Reference proteome</keyword>
<dbReference type="InterPro" id="IPR000891">
    <property type="entry name" value="PYR_CT"/>
</dbReference>
<organism evidence="2 3">
    <name type="scientific">Tsukamurella paurometabola</name>
    <name type="common">Corynebacterium paurometabolum</name>
    <dbReference type="NCBI Taxonomy" id="2061"/>
    <lineage>
        <taxon>Bacteria</taxon>
        <taxon>Bacillati</taxon>
        <taxon>Actinomycetota</taxon>
        <taxon>Actinomycetes</taxon>
        <taxon>Mycobacteriales</taxon>
        <taxon>Tsukamurellaceae</taxon>
        <taxon>Tsukamurella</taxon>
    </lineage>
</organism>
<dbReference type="EMBL" id="JAGXOE010000794">
    <property type="protein sequence ID" value="MBS4105028.1"/>
    <property type="molecule type" value="Genomic_DNA"/>
</dbReference>
<dbReference type="InterPro" id="IPR055268">
    <property type="entry name" value="PCB-like"/>
</dbReference>
<dbReference type="PANTHER" id="PTHR43778:SF2">
    <property type="entry name" value="PYRUVATE CARBOXYLASE, MITOCHONDRIAL"/>
    <property type="match status" value="1"/>
</dbReference>
<dbReference type="PROSITE" id="PS50991">
    <property type="entry name" value="PYR_CT"/>
    <property type="match status" value="1"/>
</dbReference>
<dbReference type="SUPFAM" id="SSF51569">
    <property type="entry name" value="Aldolase"/>
    <property type="match status" value="1"/>
</dbReference>
<accession>A0ABS5NL67</accession>